<dbReference type="SMART" id="SM00367">
    <property type="entry name" value="LRR_CC"/>
    <property type="match status" value="2"/>
</dbReference>
<evidence type="ECO:0000313" key="1">
    <source>
        <dbReference type="EMBL" id="KAE9410886.1"/>
    </source>
</evidence>
<reference evidence="1" key="1">
    <citation type="journal article" date="2019" name="Environ. Microbiol.">
        <title>Fungal ecological strategies reflected in gene transcription - a case study of two litter decomposers.</title>
        <authorList>
            <person name="Barbi F."/>
            <person name="Kohler A."/>
            <person name="Barry K."/>
            <person name="Baskaran P."/>
            <person name="Daum C."/>
            <person name="Fauchery L."/>
            <person name="Ihrmark K."/>
            <person name="Kuo A."/>
            <person name="LaButti K."/>
            <person name="Lipzen A."/>
            <person name="Morin E."/>
            <person name="Grigoriev I.V."/>
            <person name="Henrissat B."/>
            <person name="Lindahl B."/>
            <person name="Martin F."/>
        </authorList>
    </citation>
    <scope>NUCLEOTIDE SEQUENCE</scope>
    <source>
        <strain evidence="1">JB14</strain>
    </source>
</reference>
<dbReference type="OrthoDB" id="550575at2759"/>
<accession>A0A6A4IK09</accession>
<dbReference type="PANTHER" id="PTHR13382">
    <property type="entry name" value="MITOCHONDRIAL ATP SYNTHASE COUPLING FACTOR B"/>
    <property type="match status" value="1"/>
</dbReference>
<dbReference type="InterPro" id="IPR050648">
    <property type="entry name" value="F-box_LRR-repeat"/>
</dbReference>
<sequence>MPSLVNLCNQRFVSCFKRLRNDNDLWENRIAHQLQLLPDTILPILFAMLRKSHPGFLSHAIIVTHFMRGSSLSLPFDDLPGAGEKTVLAISRVNAQVRDLDLSGFSDIADDVFARVITKLHSLRSLVLRKCSKVGSKTIAAVIKSCPDIRIINLNETSVSPAAVAELLVAKGNELEVLKIAGLERWTDATFMPQFKEKQLSMPRLQRLKLRGLQISDTSVEFLVSLCPNLKHLDVSFTAAKSFVRRDATPPPLGKLNMTSTPVTSAILLSTLPSSLTSLSLGALGMRGSIGISSAVTLNDSTLEKLTAVLLSCANLHSVNFMSNTKLGTTSQTALFNFIERVGRRVQHLNLSGIPSLRSNALAAFLPLEDEPTGSPPLLETLVLNNTGVDDDSGAYIACCSSLVRLELEGTRFTSEGLFPIMDACPKLEVLNLTSCRGVKLKDRRRFFEVWQSQRNEAL</sequence>
<name>A0A6A4IK09_9AGAR</name>
<dbReference type="InterPro" id="IPR032675">
    <property type="entry name" value="LRR_dom_sf"/>
</dbReference>
<dbReference type="Proteomes" id="UP000799118">
    <property type="component" value="Unassembled WGS sequence"/>
</dbReference>
<dbReference type="Gene3D" id="3.80.10.10">
    <property type="entry name" value="Ribonuclease Inhibitor"/>
    <property type="match status" value="2"/>
</dbReference>
<dbReference type="EMBL" id="ML769384">
    <property type="protein sequence ID" value="KAE9410886.1"/>
    <property type="molecule type" value="Genomic_DNA"/>
</dbReference>
<dbReference type="AlphaFoldDB" id="A0A6A4IK09"/>
<gene>
    <name evidence="1" type="ORF">BT96DRAFT_961583</name>
</gene>
<keyword evidence="2" id="KW-1185">Reference proteome</keyword>
<dbReference type="SUPFAM" id="SSF52047">
    <property type="entry name" value="RNI-like"/>
    <property type="match status" value="1"/>
</dbReference>
<dbReference type="GO" id="GO:0005737">
    <property type="term" value="C:cytoplasm"/>
    <property type="evidence" value="ECO:0007669"/>
    <property type="project" value="TreeGrafter"/>
</dbReference>
<proteinExistence type="predicted"/>
<evidence type="ECO:0000313" key="2">
    <source>
        <dbReference type="Proteomes" id="UP000799118"/>
    </source>
</evidence>
<protein>
    <submittedName>
        <fullName evidence="1">RNI-like protein</fullName>
    </submittedName>
</protein>
<dbReference type="InterPro" id="IPR006553">
    <property type="entry name" value="Leu-rich_rpt_Cys-con_subtyp"/>
</dbReference>
<organism evidence="1 2">
    <name type="scientific">Gymnopus androsaceus JB14</name>
    <dbReference type="NCBI Taxonomy" id="1447944"/>
    <lineage>
        <taxon>Eukaryota</taxon>
        <taxon>Fungi</taxon>
        <taxon>Dikarya</taxon>
        <taxon>Basidiomycota</taxon>
        <taxon>Agaricomycotina</taxon>
        <taxon>Agaricomycetes</taxon>
        <taxon>Agaricomycetidae</taxon>
        <taxon>Agaricales</taxon>
        <taxon>Marasmiineae</taxon>
        <taxon>Omphalotaceae</taxon>
        <taxon>Gymnopus</taxon>
    </lineage>
</organism>